<feature type="transmembrane region" description="Helical" evidence="1">
    <location>
        <begin position="227"/>
        <end position="246"/>
    </location>
</feature>
<protein>
    <recommendedName>
        <fullName evidence="4">Membrane protein 6-pyruvoyl-tetrahydropterin synthase-related domain-containing protein</fullName>
    </recommendedName>
</protein>
<feature type="transmembrane region" description="Helical" evidence="1">
    <location>
        <begin position="55"/>
        <end position="75"/>
    </location>
</feature>
<sequence>MSNKLENSIIIKHLDILILILIDLLLAIDFTRFGNIYAIDNNIFPYYNYIVSYKYLIYSLYGYNPWIGAISSFGLGNFLVNFPVFLFSNLPFSDTLFEFSLLLLGSIPLYKLIREILYFPNESPTLSIIAGYIGVIFYTINPQGAGGLNSSSLNSIYSYVLLPLLLYSIRKYFISDNFSKSLFWFFIAIPVLLMIYYYAIPVYVLPIAILLFTFFLFYAIKSLISHHYFRVIPILSIIIGFIYIKFPELMSIYQAFDNPSFIKISYYYWVSNSRGESLELTLRGFNAYFGLPPIYVYYTSFLIPLIYLFTLFNKNTNRRVEAIFMVIEVLLFTFLYSMPNVPFSSFWEKLFFEFPIMTDLRTQYVIIAPFQGLVMSIAFGLGSYALLKSLSYRKIYKIISILLISISTLGVSFNVLAYGSPNAVHVPQEFLDVSNFINKNSSYNSSVLVLPIFGTENSESWYHGPSLFPLFLKPFPILGGYYYSLSSDTFNVINNVYYRIYNGNITNESVNYVKNFFYIFNVRYIIIEKDATTFGPLGMFPSGYSYNKLEGGVQNFSNINALKLSYKNSLYAVYDTNIKSSLALISKGNYSLDYLMSSNNLTKILIPVSVEYISPIQYILKINEVNSTMFLYFMIPYSTGWNISGAKVISQSDYYGYNLFEIRPNNNTIVFVNSNIDSSVNYGIKNIIMELVLPLIVALIIFIFGRRLPRIFYNKYL</sequence>
<feature type="transmembrane region" description="Helical" evidence="1">
    <location>
        <begin position="203"/>
        <end position="220"/>
    </location>
</feature>
<keyword evidence="1" id="KW-0812">Transmembrane</keyword>
<evidence type="ECO:0000313" key="2">
    <source>
        <dbReference type="EMBL" id="ACP44921.1"/>
    </source>
</evidence>
<dbReference type="HOGENOM" id="CLU_385276_0_0_2"/>
<proteinExistence type="predicted"/>
<feature type="transmembrane region" description="Helical" evidence="1">
    <location>
        <begin position="95"/>
        <end position="113"/>
    </location>
</feature>
<name>C3NBD6_SACI7</name>
<feature type="transmembrane region" description="Helical" evidence="1">
    <location>
        <begin position="125"/>
        <end position="140"/>
    </location>
</feature>
<feature type="transmembrane region" description="Helical" evidence="1">
    <location>
        <begin position="152"/>
        <end position="169"/>
    </location>
</feature>
<feature type="transmembrane region" description="Helical" evidence="1">
    <location>
        <begin position="16"/>
        <end position="34"/>
    </location>
</feature>
<evidence type="ECO:0000256" key="1">
    <source>
        <dbReference type="SAM" id="Phobius"/>
    </source>
</evidence>
<accession>C3NBD6</accession>
<evidence type="ECO:0000313" key="3">
    <source>
        <dbReference type="Proteomes" id="UP000002308"/>
    </source>
</evidence>
<dbReference type="EMBL" id="CP001403">
    <property type="protein sequence ID" value="ACP44921.1"/>
    <property type="molecule type" value="Genomic_DNA"/>
</dbReference>
<feature type="transmembrane region" description="Helical" evidence="1">
    <location>
        <begin position="363"/>
        <end position="387"/>
    </location>
</feature>
<dbReference type="GeneID" id="7807409"/>
<organism evidence="2 3">
    <name type="scientific">Saccharolobus islandicus (strain Y.G.57.14 / Yellowstone #1)</name>
    <name type="common">Sulfolobus islandicus</name>
    <dbReference type="NCBI Taxonomy" id="439386"/>
    <lineage>
        <taxon>Archaea</taxon>
        <taxon>Thermoproteota</taxon>
        <taxon>Thermoprotei</taxon>
        <taxon>Sulfolobales</taxon>
        <taxon>Sulfolobaceae</taxon>
        <taxon>Saccharolobus</taxon>
    </lineage>
</organism>
<dbReference type="AlphaFoldDB" id="C3NBD6"/>
<feature type="transmembrane region" description="Helical" evidence="1">
    <location>
        <begin position="294"/>
        <end position="312"/>
    </location>
</feature>
<dbReference type="RefSeq" id="WP_012715750.1">
    <property type="nucleotide sequence ID" value="NC_012622.1"/>
</dbReference>
<feature type="transmembrane region" description="Helical" evidence="1">
    <location>
        <begin position="399"/>
        <end position="419"/>
    </location>
</feature>
<feature type="transmembrane region" description="Helical" evidence="1">
    <location>
        <begin position="181"/>
        <end position="197"/>
    </location>
</feature>
<gene>
    <name evidence="2" type="ordered locus">YG5714_0628</name>
</gene>
<feature type="transmembrane region" description="Helical" evidence="1">
    <location>
        <begin position="687"/>
        <end position="705"/>
    </location>
</feature>
<reference evidence="2 3" key="1">
    <citation type="journal article" date="2009" name="Proc. Natl. Acad. Sci. U.S.A.">
        <title>Biogeography of the Sulfolobus islandicus pan-genome.</title>
        <authorList>
            <person name="Reno M.L."/>
            <person name="Held N.L."/>
            <person name="Fields C.J."/>
            <person name="Burke P.V."/>
            <person name="Whitaker R.J."/>
        </authorList>
    </citation>
    <scope>NUCLEOTIDE SEQUENCE [LARGE SCALE GENOMIC DNA]</scope>
    <source>
        <strain evidence="3">Y.G.57.14 / Yellowstone #1</strain>
    </source>
</reference>
<dbReference type="KEGG" id="siy:YG5714_0628"/>
<keyword evidence="1" id="KW-0472">Membrane</keyword>
<evidence type="ECO:0008006" key="4">
    <source>
        <dbReference type="Google" id="ProtNLM"/>
    </source>
</evidence>
<feature type="transmembrane region" description="Helical" evidence="1">
    <location>
        <begin position="324"/>
        <end position="343"/>
    </location>
</feature>
<keyword evidence="1" id="KW-1133">Transmembrane helix</keyword>
<dbReference type="Proteomes" id="UP000002308">
    <property type="component" value="Chromosome"/>
</dbReference>